<evidence type="ECO:0000256" key="5">
    <source>
        <dbReference type="ARBA" id="ARBA00038145"/>
    </source>
</evidence>
<dbReference type="OrthoDB" id="71437at2759"/>
<evidence type="ECO:0000256" key="1">
    <source>
        <dbReference type="ARBA" id="ARBA00004496"/>
    </source>
</evidence>
<evidence type="ECO:0000256" key="2">
    <source>
        <dbReference type="ARBA" id="ARBA00022490"/>
    </source>
</evidence>
<dbReference type="GO" id="GO:0071013">
    <property type="term" value="C:catalytic step 2 spliceosome"/>
    <property type="evidence" value="ECO:0007669"/>
    <property type="project" value="TreeGrafter"/>
</dbReference>
<evidence type="ECO:0000256" key="3">
    <source>
        <dbReference type="ARBA" id="ARBA00022574"/>
    </source>
</evidence>
<dbReference type="EMBL" id="KZ308285">
    <property type="protein sequence ID" value="KAG8226520.1"/>
    <property type="molecule type" value="Genomic_DNA"/>
</dbReference>
<dbReference type="GO" id="GO:0005737">
    <property type="term" value="C:cytoplasm"/>
    <property type="evidence" value="ECO:0007669"/>
    <property type="project" value="UniProtKB-SubCell"/>
</dbReference>
<dbReference type="InterPro" id="IPR015943">
    <property type="entry name" value="WD40/YVTN_repeat-like_dom_sf"/>
</dbReference>
<evidence type="ECO:0000313" key="10">
    <source>
        <dbReference type="Proteomes" id="UP000792457"/>
    </source>
</evidence>
<accession>A0A8K0NVY1</accession>
<organism evidence="9 10">
    <name type="scientific">Ladona fulva</name>
    <name type="common">Scarce chaser dragonfly</name>
    <name type="synonym">Libellula fulva</name>
    <dbReference type="NCBI Taxonomy" id="123851"/>
    <lineage>
        <taxon>Eukaryota</taxon>
        <taxon>Metazoa</taxon>
        <taxon>Ecdysozoa</taxon>
        <taxon>Arthropoda</taxon>
        <taxon>Hexapoda</taxon>
        <taxon>Insecta</taxon>
        <taxon>Pterygota</taxon>
        <taxon>Palaeoptera</taxon>
        <taxon>Odonata</taxon>
        <taxon>Epiprocta</taxon>
        <taxon>Anisoptera</taxon>
        <taxon>Libelluloidea</taxon>
        <taxon>Libellulidae</taxon>
        <taxon>Ladona</taxon>
    </lineage>
</organism>
<dbReference type="PANTHER" id="PTHR22842:SF3">
    <property type="entry name" value="WD REPEAT DOMAIN-CONTAINING PROTEIN 83"/>
    <property type="match status" value="1"/>
</dbReference>
<dbReference type="InterPro" id="IPR036322">
    <property type="entry name" value="WD40_repeat_dom_sf"/>
</dbReference>
<dbReference type="Gene3D" id="2.130.10.10">
    <property type="entry name" value="YVTN repeat-like/Quinoprotein amine dehydrogenase"/>
    <property type="match status" value="1"/>
</dbReference>
<dbReference type="FunFam" id="2.130.10.10:FF:000273">
    <property type="entry name" value="WD repeat domain-containing protein 83"/>
    <property type="match status" value="1"/>
</dbReference>
<dbReference type="SMART" id="SM00320">
    <property type="entry name" value="WD40"/>
    <property type="match status" value="7"/>
</dbReference>
<feature type="repeat" description="WD" evidence="8">
    <location>
        <begin position="53"/>
        <end position="94"/>
    </location>
</feature>
<comment type="subcellular location">
    <subcellularLocation>
        <location evidence="1">Cytoplasm</location>
    </subcellularLocation>
</comment>
<evidence type="ECO:0000256" key="4">
    <source>
        <dbReference type="ARBA" id="ARBA00022737"/>
    </source>
</evidence>
<dbReference type="InterPro" id="IPR001680">
    <property type="entry name" value="WD40_rpt"/>
</dbReference>
<feature type="repeat" description="WD" evidence="8">
    <location>
        <begin position="95"/>
        <end position="127"/>
    </location>
</feature>
<keyword evidence="2" id="KW-0963">Cytoplasm</keyword>
<comment type="caution">
    <text evidence="9">The sequence shown here is derived from an EMBL/GenBank/DDBJ whole genome shotgun (WGS) entry which is preliminary data.</text>
</comment>
<dbReference type="PANTHER" id="PTHR22842">
    <property type="entry name" value="WD40 REPEAT PROTEIN"/>
    <property type="match status" value="1"/>
</dbReference>
<feature type="repeat" description="WD" evidence="8">
    <location>
        <begin position="11"/>
        <end position="43"/>
    </location>
</feature>
<evidence type="ECO:0000256" key="8">
    <source>
        <dbReference type="PROSITE-ProRule" id="PRU00221"/>
    </source>
</evidence>
<dbReference type="SUPFAM" id="SSF50978">
    <property type="entry name" value="WD40 repeat-like"/>
    <property type="match status" value="1"/>
</dbReference>
<comment type="similarity">
    <text evidence="5">Belongs to the WD repeat MORG1 family.</text>
</comment>
<keyword evidence="10" id="KW-1185">Reference proteome</keyword>
<dbReference type="PROSITE" id="PS50082">
    <property type="entry name" value="WD_REPEATS_2"/>
    <property type="match status" value="4"/>
</dbReference>
<dbReference type="PROSITE" id="PS50294">
    <property type="entry name" value="WD_REPEATS_REGION"/>
    <property type="match status" value="1"/>
</dbReference>
<reference evidence="9" key="1">
    <citation type="submission" date="2013-04" db="EMBL/GenBank/DDBJ databases">
        <authorList>
            <person name="Qu J."/>
            <person name="Murali S.C."/>
            <person name="Bandaranaike D."/>
            <person name="Bellair M."/>
            <person name="Blankenburg K."/>
            <person name="Chao H."/>
            <person name="Dinh H."/>
            <person name="Doddapaneni H."/>
            <person name="Downs B."/>
            <person name="Dugan-Rocha S."/>
            <person name="Elkadiri S."/>
            <person name="Gnanaolivu R.D."/>
            <person name="Hernandez B."/>
            <person name="Javaid M."/>
            <person name="Jayaseelan J.C."/>
            <person name="Lee S."/>
            <person name="Li M."/>
            <person name="Ming W."/>
            <person name="Munidasa M."/>
            <person name="Muniz J."/>
            <person name="Nguyen L."/>
            <person name="Ongeri F."/>
            <person name="Osuji N."/>
            <person name="Pu L.-L."/>
            <person name="Puazo M."/>
            <person name="Qu C."/>
            <person name="Quiroz J."/>
            <person name="Raj R."/>
            <person name="Weissenberger G."/>
            <person name="Xin Y."/>
            <person name="Zou X."/>
            <person name="Han Y."/>
            <person name="Richards S."/>
            <person name="Worley K."/>
            <person name="Muzny D."/>
            <person name="Gibbs R."/>
        </authorList>
    </citation>
    <scope>NUCLEOTIDE SEQUENCE</scope>
    <source>
        <strain evidence="9">Sampled in the wild</strain>
    </source>
</reference>
<feature type="repeat" description="WD" evidence="8">
    <location>
        <begin position="184"/>
        <end position="218"/>
    </location>
</feature>
<dbReference type="Pfam" id="PF00400">
    <property type="entry name" value="WD40"/>
    <property type="match status" value="6"/>
</dbReference>
<dbReference type="PRINTS" id="PR00320">
    <property type="entry name" value="GPROTEINBRPT"/>
</dbReference>
<protein>
    <recommendedName>
        <fullName evidence="6">WD repeat domain-containing protein 83</fullName>
    </recommendedName>
    <alternativeName>
        <fullName evidence="7">Mitogen-activated protein kinase organizer 1</fullName>
    </alternativeName>
</protein>
<keyword evidence="4" id="KW-0677">Repeat</keyword>
<gene>
    <name evidence="9" type="ORF">J437_LFUL006910</name>
</gene>
<dbReference type="GO" id="GO:0000398">
    <property type="term" value="P:mRNA splicing, via spliceosome"/>
    <property type="evidence" value="ECO:0007669"/>
    <property type="project" value="TreeGrafter"/>
</dbReference>
<reference evidence="9" key="2">
    <citation type="submission" date="2017-10" db="EMBL/GenBank/DDBJ databases">
        <title>Ladona fulva Genome sequencing and assembly.</title>
        <authorList>
            <person name="Murali S."/>
            <person name="Richards S."/>
            <person name="Bandaranaike D."/>
            <person name="Bellair M."/>
            <person name="Blankenburg K."/>
            <person name="Chao H."/>
            <person name="Dinh H."/>
            <person name="Doddapaneni H."/>
            <person name="Dugan-Rocha S."/>
            <person name="Elkadiri S."/>
            <person name="Gnanaolivu R."/>
            <person name="Hernandez B."/>
            <person name="Skinner E."/>
            <person name="Javaid M."/>
            <person name="Lee S."/>
            <person name="Li M."/>
            <person name="Ming W."/>
            <person name="Munidasa M."/>
            <person name="Muniz J."/>
            <person name="Nguyen L."/>
            <person name="Hughes D."/>
            <person name="Osuji N."/>
            <person name="Pu L.-L."/>
            <person name="Puazo M."/>
            <person name="Qu C."/>
            <person name="Quiroz J."/>
            <person name="Raj R."/>
            <person name="Weissenberger G."/>
            <person name="Xin Y."/>
            <person name="Zou X."/>
            <person name="Han Y."/>
            <person name="Worley K."/>
            <person name="Muzny D."/>
            <person name="Gibbs R."/>
        </authorList>
    </citation>
    <scope>NUCLEOTIDE SEQUENCE</scope>
    <source>
        <strain evidence="9">Sampled in the wild</strain>
    </source>
</reference>
<evidence type="ECO:0000256" key="6">
    <source>
        <dbReference type="ARBA" id="ARBA00040453"/>
    </source>
</evidence>
<evidence type="ECO:0000313" key="9">
    <source>
        <dbReference type="EMBL" id="KAG8226520.1"/>
    </source>
</evidence>
<dbReference type="InterPro" id="IPR020472">
    <property type="entry name" value="WD40_PAC1"/>
</dbReference>
<dbReference type="InterPro" id="IPR019775">
    <property type="entry name" value="WD40_repeat_CS"/>
</dbReference>
<dbReference type="AlphaFoldDB" id="A0A8K0NVY1"/>
<sequence length="305" mass="33351">MSLPTKCLQSIDCQQGAVRAIRFNVDGEYCLSCGSDKSLKLWNPYHPRLLKTYGGHGNEVLDACGSCDNSQIVSCGADKSIILWNVTTGQPVRRLRGHASKVNCVRFNEESSVAVSGSLDNTVMFWDCRSRKNDPIQVLREAKDSISSLQVTDHEILVGSLDCHVRKYDLRMTEVVCDFVGEPVTCVCFSEDGQCIIVSSSDNSVRLFDKDTGELLGEYTGHKSGDYFVESAAIANDAYIISGSADGYVWCWGLVGGEVAKKLPHGRDNTVVHSLSVHPTKTVLLTACGGTVRLWGREEVAEEDS</sequence>
<dbReference type="Proteomes" id="UP000792457">
    <property type="component" value="Unassembled WGS sequence"/>
</dbReference>
<evidence type="ECO:0000256" key="7">
    <source>
        <dbReference type="ARBA" id="ARBA00042222"/>
    </source>
</evidence>
<name>A0A8K0NVY1_LADFU</name>
<proteinExistence type="inferred from homology"/>
<dbReference type="InterPro" id="IPR051980">
    <property type="entry name" value="WD_repeat_MORG1"/>
</dbReference>
<keyword evidence="3 8" id="KW-0853">WD repeat</keyword>
<dbReference type="CDD" id="cd00200">
    <property type="entry name" value="WD40"/>
    <property type="match status" value="1"/>
</dbReference>
<dbReference type="PROSITE" id="PS00678">
    <property type="entry name" value="WD_REPEATS_1"/>
    <property type="match status" value="1"/>
</dbReference>